<dbReference type="AlphaFoldDB" id="A0A0D1IV79"/>
<evidence type="ECO:0008006" key="3">
    <source>
        <dbReference type="Google" id="ProtNLM"/>
    </source>
</evidence>
<evidence type="ECO:0000313" key="2">
    <source>
        <dbReference type="Proteomes" id="UP000032247"/>
    </source>
</evidence>
<dbReference type="InterPro" id="IPR010022">
    <property type="entry name" value="XkdX"/>
</dbReference>
<protein>
    <recommendedName>
        <fullName evidence="3">XkdX family protein</fullName>
    </recommendedName>
</protein>
<dbReference type="NCBIfam" id="TIGR01669">
    <property type="entry name" value="phage_XkdX"/>
    <property type="match status" value="1"/>
</dbReference>
<dbReference type="Pfam" id="PF09693">
    <property type="entry name" value="Phage_XkdX"/>
    <property type="match status" value="1"/>
</dbReference>
<accession>A0A0D1IV79</accession>
<proteinExistence type="predicted"/>
<comment type="caution">
    <text evidence="1">The sequence shown here is derived from an EMBL/GenBank/DDBJ whole genome shotgun (WGS) entry which is preliminary data.</text>
</comment>
<dbReference type="Proteomes" id="UP000032247">
    <property type="component" value="Unassembled WGS sequence"/>
</dbReference>
<evidence type="ECO:0000313" key="1">
    <source>
        <dbReference type="EMBL" id="KIU13203.1"/>
    </source>
</evidence>
<organism evidence="1 2">
    <name type="scientific">Bacillus subtilis</name>
    <dbReference type="NCBI Taxonomy" id="1423"/>
    <lineage>
        <taxon>Bacteria</taxon>
        <taxon>Bacillati</taxon>
        <taxon>Bacillota</taxon>
        <taxon>Bacilli</taxon>
        <taxon>Bacillales</taxon>
        <taxon>Bacillaceae</taxon>
        <taxon>Bacillus</taxon>
    </lineage>
</organism>
<dbReference type="PATRIC" id="fig|1423.173.peg.325"/>
<gene>
    <name evidence="1" type="ORF">SC09_Contig17orf00389</name>
</gene>
<reference evidence="1 2" key="1">
    <citation type="submission" date="2014-12" db="EMBL/GenBank/DDBJ databases">
        <title>Comparative genome analysis of Bacillus coagulans HM-08, Clostridium butyricum HM-68, Bacillus subtilis HM-66 and Bacillus licheniformis BL-09.</title>
        <authorList>
            <person name="Zhang H."/>
        </authorList>
    </citation>
    <scope>NUCLEOTIDE SEQUENCE [LARGE SCALE GENOMIC DNA]</scope>
    <source>
        <strain evidence="1 2">HM-66</strain>
    </source>
</reference>
<dbReference type="EMBL" id="JXBC01000001">
    <property type="protein sequence ID" value="KIU13203.1"/>
    <property type="molecule type" value="Genomic_DNA"/>
</dbReference>
<name>A0A0D1IV79_BACIU</name>
<sequence>MDWYESIRACYIWGCYSRDDVRAFVSYNKISESEYEEIVKGDIVISD</sequence>
<dbReference type="RefSeq" id="WP_082248569.1">
    <property type="nucleotide sequence ID" value="NZ_JAJHUI010000004.1"/>
</dbReference>